<organism evidence="1 2">
    <name type="scientific">Stylosanthes scabra</name>
    <dbReference type="NCBI Taxonomy" id="79078"/>
    <lineage>
        <taxon>Eukaryota</taxon>
        <taxon>Viridiplantae</taxon>
        <taxon>Streptophyta</taxon>
        <taxon>Embryophyta</taxon>
        <taxon>Tracheophyta</taxon>
        <taxon>Spermatophyta</taxon>
        <taxon>Magnoliopsida</taxon>
        <taxon>eudicotyledons</taxon>
        <taxon>Gunneridae</taxon>
        <taxon>Pentapetalae</taxon>
        <taxon>rosids</taxon>
        <taxon>fabids</taxon>
        <taxon>Fabales</taxon>
        <taxon>Fabaceae</taxon>
        <taxon>Papilionoideae</taxon>
        <taxon>50 kb inversion clade</taxon>
        <taxon>dalbergioids sensu lato</taxon>
        <taxon>Dalbergieae</taxon>
        <taxon>Pterocarpus clade</taxon>
        <taxon>Stylosanthes</taxon>
    </lineage>
</organism>
<evidence type="ECO:0000313" key="1">
    <source>
        <dbReference type="EMBL" id="MED6123020.1"/>
    </source>
</evidence>
<evidence type="ECO:0000313" key="2">
    <source>
        <dbReference type="Proteomes" id="UP001341840"/>
    </source>
</evidence>
<feature type="non-terminal residue" evidence="1">
    <location>
        <position position="1"/>
    </location>
</feature>
<protein>
    <submittedName>
        <fullName evidence="1">Uncharacterized protein</fullName>
    </submittedName>
</protein>
<dbReference type="Proteomes" id="UP001341840">
    <property type="component" value="Unassembled WGS sequence"/>
</dbReference>
<accession>A0ABU6RG56</accession>
<dbReference type="EMBL" id="JASCZI010030485">
    <property type="protein sequence ID" value="MED6123020.1"/>
    <property type="molecule type" value="Genomic_DNA"/>
</dbReference>
<comment type="caution">
    <text evidence="1">The sequence shown here is derived from an EMBL/GenBank/DDBJ whole genome shotgun (WGS) entry which is preliminary data.</text>
</comment>
<proteinExistence type="predicted"/>
<reference evidence="1 2" key="1">
    <citation type="journal article" date="2023" name="Plants (Basel)">
        <title>Bridging the Gap: Combining Genomics and Transcriptomics Approaches to Understand Stylosanthes scabra, an Orphan Legume from the Brazilian Caatinga.</title>
        <authorList>
            <person name="Ferreira-Neto J.R.C."/>
            <person name="da Silva M.D."/>
            <person name="Binneck E."/>
            <person name="de Melo N.F."/>
            <person name="da Silva R.H."/>
            <person name="de Melo A.L.T.M."/>
            <person name="Pandolfi V."/>
            <person name="Bustamante F.O."/>
            <person name="Brasileiro-Vidal A.C."/>
            <person name="Benko-Iseppon A.M."/>
        </authorList>
    </citation>
    <scope>NUCLEOTIDE SEQUENCE [LARGE SCALE GENOMIC DNA]</scope>
    <source>
        <tissue evidence="1">Leaves</tissue>
    </source>
</reference>
<keyword evidence="2" id="KW-1185">Reference proteome</keyword>
<name>A0ABU6RG56_9FABA</name>
<gene>
    <name evidence="1" type="ORF">PIB30_045430</name>
</gene>
<sequence>VKPKSDLEWRDIKLCSSSWKQGNTNKNKQIKLQSYKFQGGRISVLNSDEEQKEADAGK</sequence>